<accession>W4G7N5</accession>
<feature type="region of interest" description="Disordered" evidence="1">
    <location>
        <begin position="240"/>
        <end position="283"/>
    </location>
</feature>
<feature type="compositionally biased region" description="Low complexity" evidence="1">
    <location>
        <begin position="262"/>
        <end position="277"/>
    </location>
</feature>
<organism evidence="2">
    <name type="scientific">Aphanomyces astaci</name>
    <name type="common">Crayfish plague agent</name>
    <dbReference type="NCBI Taxonomy" id="112090"/>
    <lineage>
        <taxon>Eukaryota</taxon>
        <taxon>Sar</taxon>
        <taxon>Stramenopiles</taxon>
        <taxon>Oomycota</taxon>
        <taxon>Saprolegniomycetes</taxon>
        <taxon>Saprolegniales</taxon>
        <taxon>Verrucalvaceae</taxon>
        <taxon>Aphanomyces</taxon>
    </lineage>
</organism>
<dbReference type="GeneID" id="20812058"/>
<feature type="region of interest" description="Disordered" evidence="1">
    <location>
        <begin position="90"/>
        <end position="151"/>
    </location>
</feature>
<dbReference type="EMBL" id="KI913139">
    <property type="protein sequence ID" value="ETV75670.1"/>
    <property type="molecule type" value="Genomic_DNA"/>
</dbReference>
<dbReference type="OrthoDB" id="76465at2759"/>
<dbReference type="RefSeq" id="XP_009834801.1">
    <property type="nucleotide sequence ID" value="XM_009836499.1"/>
</dbReference>
<proteinExistence type="predicted"/>
<feature type="compositionally biased region" description="Polar residues" evidence="1">
    <location>
        <begin position="240"/>
        <end position="261"/>
    </location>
</feature>
<dbReference type="VEuPathDB" id="FungiDB:H257_10062"/>
<evidence type="ECO:0000313" key="2">
    <source>
        <dbReference type="EMBL" id="ETV75670.1"/>
    </source>
</evidence>
<feature type="compositionally biased region" description="Polar residues" evidence="1">
    <location>
        <begin position="90"/>
        <end position="107"/>
    </location>
</feature>
<gene>
    <name evidence="2" type="ORF">H257_10062</name>
</gene>
<name>W4G7N5_APHAT</name>
<dbReference type="AlphaFoldDB" id="W4G7N5"/>
<reference evidence="2" key="1">
    <citation type="submission" date="2013-12" db="EMBL/GenBank/DDBJ databases">
        <title>The Genome Sequence of Aphanomyces astaci APO3.</title>
        <authorList>
            <consortium name="The Broad Institute Genomics Platform"/>
            <person name="Russ C."/>
            <person name="Tyler B."/>
            <person name="van West P."/>
            <person name="Dieguez-Uribeondo J."/>
            <person name="Young S.K."/>
            <person name="Zeng Q."/>
            <person name="Gargeya S."/>
            <person name="Fitzgerald M."/>
            <person name="Abouelleil A."/>
            <person name="Alvarado L."/>
            <person name="Chapman S.B."/>
            <person name="Gainer-Dewar J."/>
            <person name="Goldberg J."/>
            <person name="Griggs A."/>
            <person name="Gujja S."/>
            <person name="Hansen M."/>
            <person name="Howarth C."/>
            <person name="Imamovic A."/>
            <person name="Ireland A."/>
            <person name="Larimer J."/>
            <person name="McCowan C."/>
            <person name="Murphy C."/>
            <person name="Pearson M."/>
            <person name="Poon T.W."/>
            <person name="Priest M."/>
            <person name="Roberts A."/>
            <person name="Saif S."/>
            <person name="Shea T."/>
            <person name="Sykes S."/>
            <person name="Wortman J."/>
            <person name="Nusbaum C."/>
            <person name="Birren B."/>
        </authorList>
    </citation>
    <scope>NUCLEOTIDE SEQUENCE [LARGE SCALE GENOMIC DNA]</scope>
    <source>
        <strain evidence="2">APO3</strain>
    </source>
</reference>
<protein>
    <submittedName>
        <fullName evidence="2">Uncharacterized protein</fullName>
    </submittedName>
</protein>
<evidence type="ECO:0000256" key="1">
    <source>
        <dbReference type="SAM" id="MobiDB-lite"/>
    </source>
</evidence>
<sequence>MPKKVSFHSVKQPTFGLISENTRAEHAVRRAATKAATSSNLSPHRRLKSNLGQRFVRMMATMATLANLNLHDDQGENEPAVAIPSSNNTLAVQGEKPTSSSVNTSATVRHPHGPTSFLKHSFPIDEPQPTAHQGSDPWQPESTARSPPVPALALPATQVKSKKRRRKARVKRTWKTSHATWSQGHVDVNVTTYNRESELRKLEMLHTLSTLQPPTLVHLPAAEMSVMAATRCSKSYTTITHTRNPNDQDNCANDDLSQPSDIISGMSMISQPQSPSPRHSPELHQPKTITIEMRLTLDPPRPPSPPIRNDIDQSVLQRPQHPQPDPQVRAPTFMHPPIKENVALKAPQLHPPNKTDIPSPNAVVPKLLRHTPTAITRDMATWLRQSGLFKCKPRHELHLTMADQFPVGTT</sequence>